<reference evidence="17" key="1">
    <citation type="submission" date="2020-11" db="EMBL/GenBank/DDBJ databases">
        <title>Azospira restricta DSM 18626 genome sequence.</title>
        <authorList>
            <person name="Moe W.M."/>
        </authorList>
    </citation>
    <scope>NUCLEOTIDE SEQUENCE</scope>
    <source>
        <strain evidence="17">DSM 18626</strain>
    </source>
</reference>
<evidence type="ECO:0000256" key="1">
    <source>
        <dbReference type="ARBA" id="ARBA00004571"/>
    </source>
</evidence>
<feature type="chain" id="PRO_5036879995" evidence="14">
    <location>
        <begin position="23"/>
        <end position="724"/>
    </location>
</feature>
<dbReference type="InterPro" id="IPR039426">
    <property type="entry name" value="TonB-dep_rcpt-like"/>
</dbReference>
<protein>
    <submittedName>
        <fullName evidence="17">TonB-dependent receptor</fullName>
    </submittedName>
</protein>
<name>A0A974SML4_9RHOO</name>
<keyword evidence="3 11" id="KW-0813">Transport</keyword>
<accession>A0A974SML4</accession>
<dbReference type="Pfam" id="PF00593">
    <property type="entry name" value="TonB_dep_Rec_b-barrel"/>
    <property type="match status" value="1"/>
</dbReference>
<dbReference type="PANTHER" id="PTHR30069:SF29">
    <property type="entry name" value="HEMOGLOBIN AND HEMOGLOBIN-HAPTOGLOBIN-BINDING PROTEIN 1-RELATED"/>
    <property type="match status" value="1"/>
</dbReference>
<evidence type="ECO:0000256" key="13">
    <source>
        <dbReference type="SAM" id="MobiDB-lite"/>
    </source>
</evidence>
<evidence type="ECO:0000256" key="5">
    <source>
        <dbReference type="ARBA" id="ARBA00022692"/>
    </source>
</evidence>
<sequence length="724" mass="78012">MKARLKPALAAVLALASGSALAQAELDEIVVTATHDVLADRREAVTQKTVLDRKEIEALGGLTVGEVIRKLPGIDAGEHSGDGAPSAKTRGIGRDAVQFLVDGERPSANARYALTLVGRMPSGELERVEILRGASAEHGGSAPVTVNLVMRKARPTASTTLKAAVGQRGSGGDAEPNGQFSLSRGGGSTAADGTAFSWLLPVTINRHGLPLEKDSTRIAATAGTRTLWQEDHETGPYTLNELIVSPRLTWKKAGDSFTLWPSLYRNEGRRETVLTRAAYADPAAGTSLAADGGRRDDETSDLTIARLRGEGELKLAGGGKLSGRAAVMGGWRDSDTARRWRDALGTVTQSREKLGRDENEFSAALRLDQPVGEAMNSFGIEHATHRRDETQTIVGNLAGVGAIDTRAEASQRHWTAWAQHEWSPTKPLTLTAGLRGEAIRLESDGRASHASQLAPSVAARLDAGAGWMLRSSLGAGIKAPKLDEISAITVRNTASSAGNTPLEADRAGNPELKAERNVNLEAGVERYLADDSGVLGANLYLRRTEDFIERTTRLEGARWVERPYNQGTARHYGLELDAKLKSERFGVKGGSLRTHLTLPRGRVADERLGRSRDARELPRYQLTLGYEQALPALSSSAGFQLTHNGKLRTNLPGELADETKRRTLLDAHWVRKLSPALNLRLQAQNLLRADTRRGAQALAGTDDWRLASTEKGQPSWLLSLEGKW</sequence>
<dbReference type="Pfam" id="PF07715">
    <property type="entry name" value="Plug"/>
    <property type="match status" value="1"/>
</dbReference>
<dbReference type="InterPro" id="IPR000531">
    <property type="entry name" value="Beta-barrel_TonB"/>
</dbReference>
<dbReference type="GO" id="GO:0009279">
    <property type="term" value="C:cell outer membrane"/>
    <property type="evidence" value="ECO:0007669"/>
    <property type="project" value="UniProtKB-SubCell"/>
</dbReference>
<dbReference type="SUPFAM" id="SSF56935">
    <property type="entry name" value="Porins"/>
    <property type="match status" value="1"/>
</dbReference>
<organism evidence="17 18">
    <name type="scientific">Azospira restricta</name>
    <dbReference type="NCBI Taxonomy" id="404405"/>
    <lineage>
        <taxon>Bacteria</taxon>
        <taxon>Pseudomonadati</taxon>
        <taxon>Pseudomonadota</taxon>
        <taxon>Betaproteobacteria</taxon>
        <taxon>Rhodocyclales</taxon>
        <taxon>Rhodocyclaceae</taxon>
        <taxon>Azospira</taxon>
    </lineage>
</organism>
<dbReference type="Gene3D" id="2.170.130.10">
    <property type="entry name" value="TonB-dependent receptor, plug domain"/>
    <property type="match status" value="1"/>
</dbReference>
<dbReference type="PANTHER" id="PTHR30069">
    <property type="entry name" value="TONB-DEPENDENT OUTER MEMBRANE RECEPTOR"/>
    <property type="match status" value="1"/>
</dbReference>
<evidence type="ECO:0000256" key="2">
    <source>
        <dbReference type="ARBA" id="ARBA00009810"/>
    </source>
</evidence>
<dbReference type="InterPro" id="IPR037066">
    <property type="entry name" value="Plug_dom_sf"/>
</dbReference>
<evidence type="ECO:0000256" key="11">
    <source>
        <dbReference type="PROSITE-ProRule" id="PRU01360"/>
    </source>
</evidence>
<evidence type="ECO:0000313" key="18">
    <source>
        <dbReference type="Proteomes" id="UP000663444"/>
    </source>
</evidence>
<dbReference type="AlphaFoldDB" id="A0A974SML4"/>
<comment type="similarity">
    <text evidence="2 11 12">Belongs to the TonB-dependent receptor family.</text>
</comment>
<evidence type="ECO:0000256" key="9">
    <source>
        <dbReference type="ARBA" id="ARBA00023170"/>
    </source>
</evidence>
<evidence type="ECO:0000256" key="14">
    <source>
        <dbReference type="SAM" id="SignalP"/>
    </source>
</evidence>
<keyword evidence="8 11" id="KW-0472">Membrane</keyword>
<evidence type="ECO:0000256" key="6">
    <source>
        <dbReference type="ARBA" id="ARBA00022729"/>
    </source>
</evidence>
<evidence type="ECO:0000256" key="7">
    <source>
        <dbReference type="ARBA" id="ARBA00023077"/>
    </source>
</evidence>
<keyword evidence="6 14" id="KW-0732">Signal</keyword>
<dbReference type="KEGG" id="ares:IWH25_15775"/>
<gene>
    <name evidence="17" type="ORF">IWH25_15775</name>
</gene>
<feature type="signal peptide" evidence="14">
    <location>
        <begin position="1"/>
        <end position="22"/>
    </location>
</feature>
<feature type="domain" description="TonB-dependent receptor plug" evidence="16">
    <location>
        <begin position="42"/>
        <end position="143"/>
    </location>
</feature>
<evidence type="ECO:0000259" key="15">
    <source>
        <dbReference type="Pfam" id="PF00593"/>
    </source>
</evidence>
<evidence type="ECO:0000313" key="17">
    <source>
        <dbReference type="EMBL" id="QRJ63191.1"/>
    </source>
</evidence>
<keyword evidence="5 11" id="KW-0812">Transmembrane</keyword>
<dbReference type="Proteomes" id="UP000663444">
    <property type="component" value="Chromosome"/>
</dbReference>
<evidence type="ECO:0000256" key="12">
    <source>
        <dbReference type="RuleBase" id="RU003357"/>
    </source>
</evidence>
<dbReference type="GO" id="GO:0015344">
    <property type="term" value="F:siderophore uptake transmembrane transporter activity"/>
    <property type="evidence" value="ECO:0007669"/>
    <property type="project" value="TreeGrafter"/>
</dbReference>
<dbReference type="InterPro" id="IPR036942">
    <property type="entry name" value="Beta-barrel_TonB_sf"/>
</dbReference>
<dbReference type="InterPro" id="IPR012910">
    <property type="entry name" value="Plug_dom"/>
</dbReference>
<dbReference type="EMBL" id="CP064781">
    <property type="protein sequence ID" value="QRJ63191.1"/>
    <property type="molecule type" value="Genomic_DNA"/>
</dbReference>
<dbReference type="GO" id="GO:0044718">
    <property type="term" value="P:siderophore transmembrane transport"/>
    <property type="evidence" value="ECO:0007669"/>
    <property type="project" value="TreeGrafter"/>
</dbReference>
<comment type="subcellular location">
    <subcellularLocation>
        <location evidence="1 11">Cell outer membrane</location>
        <topology evidence="1 11">Multi-pass membrane protein</topology>
    </subcellularLocation>
</comment>
<proteinExistence type="inferred from homology"/>
<dbReference type="PROSITE" id="PS52016">
    <property type="entry name" value="TONB_DEPENDENT_REC_3"/>
    <property type="match status" value="1"/>
</dbReference>
<evidence type="ECO:0000256" key="8">
    <source>
        <dbReference type="ARBA" id="ARBA00023136"/>
    </source>
</evidence>
<evidence type="ECO:0000256" key="4">
    <source>
        <dbReference type="ARBA" id="ARBA00022452"/>
    </source>
</evidence>
<feature type="region of interest" description="Disordered" evidence="13">
    <location>
        <begin position="164"/>
        <end position="186"/>
    </location>
</feature>
<evidence type="ECO:0000259" key="16">
    <source>
        <dbReference type="Pfam" id="PF07715"/>
    </source>
</evidence>
<keyword evidence="4 11" id="KW-1134">Transmembrane beta strand</keyword>
<evidence type="ECO:0000256" key="3">
    <source>
        <dbReference type="ARBA" id="ARBA00022448"/>
    </source>
</evidence>
<dbReference type="RefSeq" id="WP_203386719.1">
    <property type="nucleotide sequence ID" value="NZ_CP064781.1"/>
</dbReference>
<keyword evidence="18" id="KW-1185">Reference proteome</keyword>
<dbReference type="Gene3D" id="2.40.170.20">
    <property type="entry name" value="TonB-dependent receptor, beta-barrel domain"/>
    <property type="match status" value="1"/>
</dbReference>
<evidence type="ECO:0000256" key="10">
    <source>
        <dbReference type="ARBA" id="ARBA00023237"/>
    </source>
</evidence>
<feature type="domain" description="TonB-dependent receptor-like beta-barrel" evidence="15">
    <location>
        <begin position="280"/>
        <end position="686"/>
    </location>
</feature>
<keyword evidence="10 11" id="KW-0998">Cell outer membrane</keyword>
<keyword evidence="9 17" id="KW-0675">Receptor</keyword>
<keyword evidence="7 12" id="KW-0798">TonB box</keyword>